<dbReference type="Gene3D" id="3.30.1120.10">
    <property type="match status" value="1"/>
</dbReference>
<dbReference type="Gene3D" id="3.40.720.10">
    <property type="entry name" value="Alkaline Phosphatase, subunit A"/>
    <property type="match status" value="1"/>
</dbReference>
<comment type="cofactor">
    <cofactor evidence="1">
        <name>Ca(2+)</name>
        <dbReference type="ChEBI" id="CHEBI:29108"/>
    </cofactor>
</comment>
<evidence type="ECO:0000256" key="6">
    <source>
        <dbReference type="ARBA" id="ARBA00022837"/>
    </source>
</evidence>
<keyword evidence="4 7" id="KW-0732">Signal</keyword>
<dbReference type="AlphaFoldDB" id="A0A2A4GDP3"/>
<keyword evidence="10" id="KW-1185">Reference proteome</keyword>
<comment type="caution">
    <text evidence="9">The sequence shown here is derived from an EMBL/GenBank/DDBJ whole genome shotgun (WGS) entry which is preliminary data.</text>
</comment>
<dbReference type="PROSITE" id="PS51257">
    <property type="entry name" value="PROKAR_LIPOPROTEIN"/>
    <property type="match status" value="1"/>
</dbReference>
<evidence type="ECO:0000313" key="10">
    <source>
        <dbReference type="Proteomes" id="UP000219559"/>
    </source>
</evidence>
<dbReference type="GO" id="GO:0046872">
    <property type="term" value="F:metal ion binding"/>
    <property type="evidence" value="ECO:0007669"/>
    <property type="project" value="UniProtKB-KW"/>
</dbReference>
<evidence type="ECO:0000256" key="1">
    <source>
        <dbReference type="ARBA" id="ARBA00001913"/>
    </source>
</evidence>
<proteinExistence type="inferred from homology"/>
<dbReference type="OrthoDB" id="9765065at2"/>
<dbReference type="Proteomes" id="UP000219559">
    <property type="component" value="Unassembled WGS sequence"/>
</dbReference>
<dbReference type="PANTHER" id="PTHR42693">
    <property type="entry name" value="ARYLSULFATASE FAMILY MEMBER"/>
    <property type="match status" value="1"/>
</dbReference>
<evidence type="ECO:0000256" key="3">
    <source>
        <dbReference type="ARBA" id="ARBA00022723"/>
    </source>
</evidence>
<dbReference type="InterPro" id="IPR017850">
    <property type="entry name" value="Alkaline_phosphatase_core_sf"/>
</dbReference>
<comment type="similarity">
    <text evidence="2">Belongs to the sulfatase family.</text>
</comment>
<accession>A0A2A4GDP3</accession>
<protein>
    <recommendedName>
        <fullName evidence="8">Sulfatase N-terminal domain-containing protein</fullName>
    </recommendedName>
</protein>
<dbReference type="GO" id="GO:0004065">
    <property type="term" value="F:arylsulfatase activity"/>
    <property type="evidence" value="ECO:0007669"/>
    <property type="project" value="TreeGrafter"/>
</dbReference>
<dbReference type="RefSeq" id="WP_097442219.1">
    <property type="nucleotide sequence ID" value="NZ_NBWU01000001.1"/>
</dbReference>
<sequence>MKDYFIKKAWLLLIVSALVSCTTLGQKSTPPNIVVILADDLGWKDVGYNGAEFYETPNIDALANSGMVFTNAYAAGPNCAPARASLLSGLYTPKHKLYTPGGKSKGKLQYMKLKVPTKGAPETFQTFVSNNDAINPNIICIPEVLKEAGYISARFGKWHIGPDTQGFDISSSNGTDLGLEKKHYGDIDIAEQLTDAAISFIETTKDKPFFLYLSHWDVHTPLRARPEVIAKYDQKQQTTATVWNTTYAAMIEAVDTSVGRVVKKLEELQLSENTLVVFLSDNGGHTHITKNHPLKAGKGSLHEGGIRVPTVFSWPGTIPQKSVNHSPISSVDFLPTFSDLAQLKLPKTQDFDGASLAPMLLGKEKTRNQDIFWHYPLYLKGFKGNRTLAVSGTETPYWRATPASAIRSGPWKLIQYFEDGSVQLFNLDTDISEQHDVSRTEKEVVANLLRKLKAWQNKTGAPIPKSLNPQFAPN</sequence>
<gene>
    <name evidence="9" type="ORF">B7P33_05245</name>
</gene>
<evidence type="ECO:0000259" key="8">
    <source>
        <dbReference type="Pfam" id="PF00884"/>
    </source>
</evidence>
<feature type="chain" id="PRO_5013105136" description="Sulfatase N-terminal domain-containing protein" evidence="7">
    <location>
        <begin position="26"/>
        <end position="474"/>
    </location>
</feature>
<evidence type="ECO:0000256" key="7">
    <source>
        <dbReference type="SAM" id="SignalP"/>
    </source>
</evidence>
<dbReference type="Pfam" id="PF00884">
    <property type="entry name" value="Sulfatase"/>
    <property type="match status" value="1"/>
</dbReference>
<reference evidence="9 10" key="1">
    <citation type="submission" date="2017-04" db="EMBL/GenBank/DDBJ databases">
        <title>A new member of the family Flavobacteriaceae isolated from ascidians.</title>
        <authorList>
            <person name="Chen L."/>
        </authorList>
    </citation>
    <scope>NUCLEOTIDE SEQUENCE [LARGE SCALE GENOMIC DNA]</scope>
    <source>
        <strain evidence="9 10">HQA918</strain>
    </source>
</reference>
<name>A0A2A4GDP3_9FLAO</name>
<dbReference type="InterPro" id="IPR000917">
    <property type="entry name" value="Sulfatase_N"/>
</dbReference>
<evidence type="ECO:0000256" key="4">
    <source>
        <dbReference type="ARBA" id="ARBA00022729"/>
    </source>
</evidence>
<evidence type="ECO:0000313" key="9">
    <source>
        <dbReference type="EMBL" id="PCE66697.1"/>
    </source>
</evidence>
<keyword evidence="5" id="KW-0378">Hydrolase</keyword>
<dbReference type="CDD" id="cd16144">
    <property type="entry name" value="ARS_like"/>
    <property type="match status" value="1"/>
</dbReference>
<dbReference type="InterPro" id="IPR050738">
    <property type="entry name" value="Sulfatase"/>
</dbReference>
<dbReference type="EMBL" id="NBWU01000001">
    <property type="protein sequence ID" value="PCE66697.1"/>
    <property type="molecule type" value="Genomic_DNA"/>
</dbReference>
<evidence type="ECO:0000256" key="2">
    <source>
        <dbReference type="ARBA" id="ARBA00008779"/>
    </source>
</evidence>
<keyword evidence="3" id="KW-0479">Metal-binding</keyword>
<feature type="domain" description="Sulfatase N-terminal" evidence="8">
    <location>
        <begin position="31"/>
        <end position="342"/>
    </location>
</feature>
<organism evidence="9 10">
    <name type="scientific">Sediminicola luteus</name>
    <dbReference type="NCBI Taxonomy" id="319238"/>
    <lineage>
        <taxon>Bacteria</taxon>
        <taxon>Pseudomonadati</taxon>
        <taxon>Bacteroidota</taxon>
        <taxon>Flavobacteriia</taxon>
        <taxon>Flavobacteriales</taxon>
        <taxon>Flavobacteriaceae</taxon>
        <taxon>Sediminicola</taxon>
    </lineage>
</organism>
<dbReference type="PANTHER" id="PTHR42693:SF42">
    <property type="entry name" value="ARYLSULFATASE G"/>
    <property type="match status" value="1"/>
</dbReference>
<evidence type="ECO:0000256" key="5">
    <source>
        <dbReference type="ARBA" id="ARBA00022801"/>
    </source>
</evidence>
<keyword evidence="6" id="KW-0106">Calcium</keyword>
<feature type="signal peptide" evidence="7">
    <location>
        <begin position="1"/>
        <end position="25"/>
    </location>
</feature>
<dbReference type="SUPFAM" id="SSF53649">
    <property type="entry name" value="Alkaline phosphatase-like"/>
    <property type="match status" value="1"/>
</dbReference>